<sequence>MEQDDRQSSGDEAEGGTKKSWQISADGVAPEILDVASAWLNAGGGDPVVGLLLMSERLLTWRTFSSVGITRGTLSVFPEPAGAEDEGE</sequence>
<dbReference type="RefSeq" id="WP_354464470.1">
    <property type="nucleotide sequence ID" value="NZ_JBEWSZ010000008.1"/>
</dbReference>
<dbReference type="EMBL" id="JBEWSZ010000008">
    <property type="protein sequence ID" value="MET2832248.1"/>
    <property type="molecule type" value="Genomic_DNA"/>
</dbReference>
<feature type="region of interest" description="Disordered" evidence="1">
    <location>
        <begin position="1"/>
        <end position="23"/>
    </location>
</feature>
<protein>
    <recommendedName>
        <fullName evidence="4">DUF1403 family protein</fullName>
    </recommendedName>
</protein>
<evidence type="ECO:0000313" key="3">
    <source>
        <dbReference type="Proteomes" id="UP001548832"/>
    </source>
</evidence>
<evidence type="ECO:0000256" key="1">
    <source>
        <dbReference type="SAM" id="MobiDB-lite"/>
    </source>
</evidence>
<evidence type="ECO:0000313" key="2">
    <source>
        <dbReference type="EMBL" id="MET2832248.1"/>
    </source>
</evidence>
<organism evidence="2 3">
    <name type="scientific">Mesorhizobium shangrilense</name>
    <dbReference type="NCBI Taxonomy" id="460060"/>
    <lineage>
        <taxon>Bacteria</taxon>
        <taxon>Pseudomonadati</taxon>
        <taxon>Pseudomonadota</taxon>
        <taxon>Alphaproteobacteria</taxon>
        <taxon>Hyphomicrobiales</taxon>
        <taxon>Phyllobacteriaceae</taxon>
        <taxon>Mesorhizobium</taxon>
    </lineage>
</organism>
<dbReference type="Proteomes" id="UP001548832">
    <property type="component" value="Unassembled WGS sequence"/>
</dbReference>
<reference evidence="2 3" key="1">
    <citation type="submission" date="2024-06" db="EMBL/GenBank/DDBJ databases">
        <authorList>
            <person name="Kim D.-U."/>
        </authorList>
    </citation>
    <scope>NUCLEOTIDE SEQUENCE [LARGE SCALE GENOMIC DNA]</scope>
    <source>
        <strain evidence="2 3">KACC15460</strain>
    </source>
</reference>
<evidence type="ECO:0008006" key="4">
    <source>
        <dbReference type="Google" id="ProtNLM"/>
    </source>
</evidence>
<proteinExistence type="predicted"/>
<name>A0ABV2DQH4_9HYPH</name>
<accession>A0ABV2DQH4</accession>
<keyword evidence="3" id="KW-1185">Reference proteome</keyword>
<comment type="caution">
    <text evidence="2">The sequence shown here is derived from an EMBL/GenBank/DDBJ whole genome shotgun (WGS) entry which is preliminary data.</text>
</comment>
<gene>
    <name evidence="2" type="ORF">ABVQ20_35430</name>
</gene>